<comment type="caution">
    <text evidence="1">The sequence shown here is derived from an EMBL/GenBank/DDBJ whole genome shotgun (WGS) entry which is preliminary data.</text>
</comment>
<protein>
    <submittedName>
        <fullName evidence="1">Uncharacterized protein</fullName>
    </submittedName>
</protein>
<dbReference type="EMBL" id="CAJOAY010036789">
    <property type="protein sequence ID" value="CAF4459628.1"/>
    <property type="molecule type" value="Genomic_DNA"/>
</dbReference>
<sequence length="59" mass="7076">NIVQYRLLKKYMGETRNNINSSQQPLLNDKKTDVLQQAVEREYIKLFRKIHKTTQKSIL</sequence>
<dbReference type="AlphaFoldDB" id="A0A820SV99"/>
<name>A0A820SV99_9BILA</name>
<evidence type="ECO:0000313" key="2">
    <source>
        <dbReference type="Proteomes" id="UP000663881"/>
    </source>
</evidence>
<dbReference type="Proteomes" id="UP000663881">
    <property type="component" value="Unassembled WGS sequence"/>
</dbReference>
<reference evidence="1" key="1">
    <citation type="submission" date="2021-02" db="EMBL/GenBank/DDBJ databases">
        <authorList>
            <person name="Nowell W R."/>
        </authorList>
    </citation>
    <scope>NUCLEOTIDE SEQUENCE</scope>
</reference>
<evidence type="ECO:0000313" key="1">
    <source>
        <dbReference type="EMBL" id="CAF4459628.1"/>
    </source>
</evidence>
<accession>A0A820SV99</accession>
<organism evidence="1 2">
    <name type="scientific">Adineta steineri</name>
    <dbReference type="NCBI Taxonomy" id="433720"/>
    <lineage>
        <taxon>Eukaryota</taxon>
        <taxon>Metazoa</taxon>
        <taxon>Spiralia</taxon>
        <taxon>Gnathifera</taxon>
        <taxon>Rotifera</taxon>
        <taxon>Eurotatoria</taxon>
        <taxon>Bdelloidea</taxon>
        <taxon>Adinetida</taxon>
        <taxon>Adinetidae</taxon>
        <taxon>Adineta</taxon>
    </lineage>
</organism>
<proteinExistence type="predicted"/>
<feature type="non-terminal residue" evidence="1">
    <location>
        <position position="1"/>
    </location>
</feature>
<gene>
    <name evidence="1" type="ORF">OKA104_LOCUS54612</name>
</gene>